<organism evidence="2 3">
    <name type="scientific">Botryotinia calthae</name>
    <dbReference type="NCBI Taxonomy" id="38488"/>
    <lineage>
        <taxon>Eukaryota</taxon>
        <taxon>Fungi</taxon>
        <taxon>Dikarya</taxon>
        <taxon>Ascomycota</taxon>
        <taxon>Pezizomycotina</taxon>
        <taxon>Leotiomycetes</taxon>
        <taxon>Helotiales</taxon>
        <taxon>Sclerotiniaceae</taxon>
        <taxon>Botryotinia</taxon>
    </lineage>
</organism>
<feature type="compositionally biased region" description="Basic residues" evidence="1">
    <location>
        <begin position="481"/>
        <end position="492"/>
    </location>
</feature>
<accession>A0A4Y8CTX7</accession>
<comment type="caution">
    <text evidence="2">The sequence shown here is derived from an EMBL/GenBank/DDBJ whole genome shotgun (WGS) entry which is preliminary data.</text>
</comment>
<name>A0A4Y8CTX7_9HELO</name>
<sequence>MSIQQLSKFLSDQNEFRRQVRGCSIALFFQYDYSESQQEFKDRFPSSTLSTLAGLKEWEWFINEKSQPNIRHSFYNQRLHIPMGPVLAPATRIEQCESKKPIAVIGFIYTLSLKELDALAQEQSLKGRQQFYIPVQVQSKSINGLDLKMMLATIFVDMANTGGGSIDLRNKSTNLKWVTAIKRMEHMPKWYVENIEAKLRGRYDVVEPFLIRLNPNPPIDSQAVRRQEAPTSFARLKQQQEDQKGQQKQKKAPNRPMITISQRQRDIMLQQILNHGMISAEQVQQLTESQKTLVVDTYLRRQQKAIYAKEKAEMKRLEKASDVSAPRIGIPEQQWNVQALGQQTNLREEAVFNGVLRKQKDAVREQNLREKSSMPPPPQPVRGFSQSSPGKGQAQAQAQNWNNGHSPQFSYPQNPNNLKRPVSSSISNATGTPGAKRQNTGNASGKEGGPQNSNRNNGDLKVPALNLNAKNNPSDAQKPNPKTRGRPRKSRAKVPPTGDSNNLNQAGNNSQVVGNSMSSGGKVHINANAKGNAISGSQARAASGNVNQVANVNENLSTLNKPQGLSHVEQAAKMVDYFQPKPSADKAGDGRLQ</sequence>
<reference evidence="2 3" key="1">
    <citation type="submission" date="2017-11" db="EMBL/GenBank/DDBJ databases">
        <title>Comparative genomics of Botrytis spp.</title>
        <authorList>
            <person name="Valero-Jimenez C.A."/>
            <person name="Tapia P."/>
            <person name="Veloso J."/>
            <person name="Silva-Moreno E."/>
            <person name="Staats M."/>
            <person name="Valdes J.H."/>
            <person name="Van Kan J.A.L."/>
        </authorList>
    </citation>
    <scope>NUCLEOTIDE SEQUENCE [LARGE SCALE GENOMIC DNA]</scope>
    <source>
        <strain evidence="2 3">MUCL2830</strain>
    </source>
</reference>
<feature type="compositionally biased region" description="Polar residues" evidence="1">
    <location>
        <begin position="405"/>
        <end position="443"/>
    </location>
</feature>
<evidence type="ECO:0000313" key="2">
    <source>
        <dbReference type="EMBL" id="TEY46775.1"/>
    </source>
</evidence>
<feature type="compositionally biased region" description="Basic and acidic residues" evidence="1">
    <location>
        <begin position="358"/>
        <end position="372"/>
    </location>
</feature>
<feature type="compositionally biased region" description="Low complexity" evidence="1">
    <location>
        <begin position="385"/>
        <end position="404"/>
    </location>
</feature>
<dbReference type="EMBL" id="PHWZ01000313">
    <property type="protein sequence ID" value="TEY46775.1"/>
    <property type="molecule type" value="Genomic_DNA"/>
</dbReference>
<dbReference type="Proteomes" id="UP000297299">
    <property type="component" value="Unassembled WGS sequence"/>
</dbReference>
<evidence type="ECO:0000313" key="3">
    <source>
        <dbReference type="Proteomes" id="UP000297299"/>
    </source>
</evidence>
<feature type="region of interest" description="Disordered" evidence="1">
    <location>
        <begin position="357"/>
        <end position="521"/>
    </location>
</feature>
<feature type="compositionally biased region" description="Polar residues" evidence="1">
    <location>
        <begin position="498"/>
        <end position="519"/>
    </location>
</feature>
<dbReference type="AlphaFoldDB" id="A0A4Y8CTX7"/>
<protein>
    <submittedName>
        <fullName evidence="2">Uncharacterized protein</fullName>
    </submittedName>
</protein>
<dbReference type="OrthoDB" id="3533983at2759"/>
<proteinExistence type="predicted"/>
<keyword evidence="3" id="KW-1185">Reference proteome</keyword>
<feature type="compositionally biased region" description="Polar residues" evidence="1">
    <location>
        <begin position="468"/>
        <end position="477"/>
    </location>
</feature>
<evidence type="ECO:0000256" key="1">
    <source>
        <dbReference type="SAM" id="MobiDB-lite"/>
    </source>
</evidence>
<dbReference type="STRING" id="38488.A0A4Y8CTX7"/>
<feature type="region of interest" description="Disordered" evidence="1">
    <location>
        <begin position="217"/>
        <end position="256"/>
    </location>
</feature>
<gene>
    <name evidence="2" type="ORF">BOTCAL_0314g00120</name>
</gene>